<organism evidence="1 2">
    <name type="scientific">Agrobacterium tumefaciens</name>
    <dbReference type="NCBI Taxonomy" id="358"/>
    <lineage>
        <taxon>Bacteria</taxon>
        <taxon>Pseudomonadati</taxon>
        <taxon>Pseudomonadota</taxon>
        <taxon>Alphaproteobacteria</taxon>
        <taxon>Hyphomicrobiales</taxon>
        <taxon>Rhizobiaceae</taxon>
        <taxon>Rhizobium/Agrobacterium group</taxon>
        <taxon>Agrobacterium</taxon>
        <taxon>Agrobacterium tumefaciens complex</taxon>
    </lineage>
</organism>
<proteinExistence type="predicted"/>
<evidence type="ECO:0000313" key="2">
    <source>
        <dbReference type="Proteomes" id="UP000702952"/>
    </source>
</evidence>
<protein>
    <submittedName>
        <fullName evidence="1">Uncharacterized protein</fullName>
    </submittedName>
</protein>
<dbReference type="EMBL" id="JAAMAY010000021">
    <property type="protein sequence ID" value="NTC29223.1"/>
    <property type="molecule type" value="Genomic_DNA"/>
</dbReference>
<reference evidence="1" key="1">
    <citation type="journal article" date="2020" name="Science">
        <title>Unexpected conservation and global transmission of agrobacterial virulence plasmids.</title>
        <authorList>
            <person name="Weisberg A.J."/>
            <person name="Davis E.W. 2nd"/>
            <person name="Tabima J."/>
            <person name="Belcher M.S."/>
            <person name="Miller M."/>
            <person name="Kuo C.H."/>
            <person name="Loper J.E."/>
            <person name="Grunwald N.J."/>
            <person name="Putnam M.L."/>
            <person name="Chang J.H."/>
        </authorList>
    </citation>
    <scope>NUCLEOTIDE SEQUENCE</scope>
    <source>
        <strain evidence="1">17-1853-1a</strain>
    </source>
</reference>
<comment type="caution">
    <text evidence="1">The sequence shown here is derived from an EMBL/GenBank/DDBJ whole genome shotgun (WGS) entry which is preliminary data.</text>
</comment>
<gene>
    <name evidence="1" type="ORF">G6M46_13735</name>
</gene>
<dbReference type="Proteomes" id="UP000702952">
    <property type="component" value="Unassembled WGS sequence"/>
</dbReference>
<dbReference type="AlphaFoldDB" id="A0AA44F5Q4"/>
<sequence length="92" mass="10388">MIQIIIGALKELEQEDDVILLGPSPQKAAEKITAKLRSMVPNPDLTPEEMRGVRLLILHAISNKSFFDWEMPTLTGFTAARFQEIAEKLPRE</sequence>
<name>A0AA44F5Q4_AGRTU</name>
<evidence type="ECO:0000313" key="1">
    <source>
        <dbReference type="EMBL" id="NTC29223.1"/>
    </source>
</evidence>
<accession>A0AA44F5Q4</accession>